<keyword evidence="6 9" id="KW-1133">Transmembrane helix</keyword>
<keyword evidence="12" id="KW-1185">Reference proteome</keyword>
<dbReference type="PANTHER" id="PTHR46539">
    <property type="entry name" value="E3 UBIQUITIN-PROTEIN LIGASE ATL42"/>
    <property type="match status" value="1"/>
</dbReference>
<evidence type="ECO:0000313" key="11">
    <source>
        <dbReference type="EMBL" id="CAG9334291.1"/>
    </source>
</evidence>
<dbReference type="GO" id="GO:0016020">
    <property type="term" value="C:membrane"/>
    <property type="evidence" value="ECO:0007669"/>
    <property type="project" value="UniProtKB-SubCell"/>
</dbReference>
<keyword evidence="7 9" id="KW-0472">Membrane</keyword>
<comment type="caution">
    <text evidence="11">The sequence shown here is derived from an EMBL/GenBank/DDBJ whole genome shotgun (WGS) entry which is preliminary data.</text>
</comment>
<evidence type="ECO:0000256" key="8">
    <source>
        <dbReference type="PROSITE-ProRule" id="PRU00175"/>
    </source>
</evidence>
<dbReference type="Pfam" id="PF13639">
    <property type="entry name" value="zf-RING_2"/>
    <property type="match status" value="1"/>
</dbReference>
<dbReference type="EMBL" id="CAJZBQ010000058">
    <property type="protein sequence ID" value="CAG9334291.1"/>
    <property type="molecule type" value="Genomic_DNA"/>
</dbReference>
<evidence type="ECO:0000256" key="7">
    <source>
        <dbReference type="ARBA" id="ARBA00023136"/>
    </source>
</evidence>
<dbReference type="Proteomes" id="UP001162131">
    <property type="component" value="Unassembled WGS sequence"/>
</dbReference>
<evidence type="ECO:0000256" key="5">
    <source>
        <dbReference type="ARBA" id="ARBA00022833"/>
    </source>
</evidence>
<dbReference type="InterPro" id="IPR001841">
    <property type="entry name" value="Znf_RING"/>
</dbReference>
<accession>A0AAU9KF40</accession>
<dbReference type="Gene3D" id="3.30.40.10">
    <property type="entry name" value="Zinc/RING finger domain, C3HC4 (zinc finger)"/>
    <property type="match status" value="1"/>
</dbReference>
<evidence type="ECO:0000256" key="9">
    <source>
        <dbReference type="SAM" id="Phobius"/>
    </source>
</evidence>
<feature type="transmembrane region" description="Helical" evidence="9">
    <location>
        <begin position="57"/>
        <end position="82"/>
    </location>
</feature>
<dbReference type="PANTHER" id="PTHR46539:SF1">
    <property type="entry name" value="E3 UBIQUITIN-PROTEIN LIGASE ATL42"/>
    <property type="match status" value="1"/>
</dbReference>
<keyword evidence="4 8" id="KW-0863">Zinc-finger</keyword>
<dbReference type="InterPro" id="IPR013083">
    <property type="entry name" value="Znf_RING/FYVE/PHD"/>
</dbReference>
<dbReference type="SUPFAM" id="SSF57850">
    <property type="entry name" value="RING/U-box"/>
    <property type="match status" value="1"/>
</dbReference>
<name>A0AAU9KF40_9CILI</name>
<comment type="subcellular location">
    <subcellularLocation>
        <location evidence="1">Membrane</location>
    </subcellularLocation>
</comment>
<reference evidence="11" key="1">
    <citation type="submission" date="2021-09" db="EMBL/GenBank/DDBJ databases">
        <authorList>
            <consortium name="AG Swart"/>
            <person name="Singh M."/>
            <person name="Singh A."/>
            <person name="Seah K."/>
            <person name="Emmerich C."/>
        </authorList>
    </citation>
    <scope>NUCLEOTIDE SEQUENCE</scope>
    <source>
        <strain evidence="11">ATCC30299</strain>
    </source>
</reference>
<organism evidence="11 12">
    <name type="scientific">Blepharisma stoltei</name>
    <dbReference type="NCBI Taxonomy" id="1481888"/>
    <lineage>
        <taxon>Eukaryota</taxon>
        <taxon>Sar</taxon>
        <taxon>Alveolata</taxon>
        <taxon>Ciliophora</taxon>
        <taxon>Postciliodesmatophora</taxon>
        <taxon>Heterotrichea</taxon>
        <taxon>Heterotrichida</taxon>
        <taxon>Blepharismidae</taxon>
        <taxon>Blepharisma</taxon>
    </lineage>
</organism>
<dbReference type="AlphaFoldDB" id="A0AAU9KF40"/>
<evidence type="ECO:0000256" key="4">
    <source>
        <dbReference type="ARBA" id="ARBA00022771"/>
    </source>
</evidence>
<dbReference type="PROSITE" id="PS50089">
    <property type="entry name" value="ZF_RING_2"/>
    <property type="match status" value="1"/>
</dbReference>
<feature type="domain" description="RING-type" evidence="10">
    <location>
        <begin position="120"/>
        <end position="161"/>
    </location>
</feature>
<evidence type="ECO:0000256" key="6">
    <source>
        <dbReference type="ARBA" id="ARBA00022989"/>
    </source>
</evidence>
<evidence type="ECO:0000256" key="3">
    <source>
        <dbReference type="ARBA" id="ARBA00022723"/>
    </source>
</evidence>
<sequence>MSFWFTNGNNEFTYISGVIDIDLLKLSLFCFGPEISEIELSFKFDSNNSELDKNTCIIAITISVILFVSLCFIFSAIARVIIRHRNLARVQSINPLSGVGIQVQFPSIKWANLGKGSELCAICLDDFLPKSLIRMLDCDHYFHVNCIDEWASNNIRCPLCKQNMVADNITTFSTETILQTENNEITEIRIERLFTQ</sequence>
<gene>
    <name evidence="11" type="ORF">BSTOLATCC_MIC60910</name>
</gene>
<protein>
    <recommendedName>
        <fullName evidence="10">RING-type domain-containing protein</fullName>
    </recommendedName>
</protein>
<keyword evidence="5" id="KW-0862">Zinc</keyword>
<dbReference type="SMART" id="SM00184">
    <property type="entry name" value="RING"/>
    <property type="match status" value="1"/>
</dbReference>
<evidence type="ECO:0000313" key="12">
    <source>
        <dbReference type="Proteomes" id="UP001162131"/>
    </source>
</evidence>
<evidence type="ECO:0000259" key="10">
    <source>
        <dbReference type="PROSITE" id="PS50089"/>
    </source>
</evidence>
<evidence type="ECO:0000256" key="1">
    <source>
        <dbReference type="ARBA" id="ARBA00004370"/>
    </source>
</evidence>
<keyword evidence="2 9" id="KW-0812">Transmembrane</keyword>
<proteinExistence type="predicted"/>
<evidence type="ECO:0000256" key="2">
    <source>
        <dbReference type="ARBA" id="ARBA00022692"/>
    </source>
</evidence>
<dbReference type="GO" id="GO:0008270">
    <property type="term" value="F:zinc ion binding"/>
    <property type="evidence" value="ECO:0007669"/>
    <property type="project" value="UniProtKB-KW"/>
</dbReference>
<keyword evidence="3" id="KW-0479">Metal-binding</keyword>